<keyword evidence="2" id="KW-0812">Transmembrane</keyword>
<dbReference type="AlphaFoldDB" id="A0A1G1V4K9"/>
<evidence type="ECO:0000256" key="1">
    <source>
        <dbReference type="SAM" id="MobiDB-lite"/>
    </source>
</evidence>
<dbReference type="Proteomes" id="UP000178319">
    <property type="component" value="Unassembled WGS sequence"/>
</dbReference>
<name>A0A1G1V4K9_9BACT</name>
<gene>
    <name evidence="3" type="ORF">A3D26_03400</name>
</gene>
<keyword evidence="2" id="KW-1133">Transmembrane helix</keyword>
<feature type="transmembrane region" description="Helical" evidence="2">
    <location>
        <begin position="6"/>
        <end position="30"/>
    </location>
</feature>
<reference evidence="3 4" key="1">
    <citation type="journal article" date="2016" name="Nat. Commun.">
        <title>Thousands of microbial genomes shed light on interconnected biogeochemical processes in an aquifer system.</title>
        <authorList>
            <person name="Anantharaman K."/>
            <person name="Brown C.T."/>
            <person name="Hug L.A."/>
            <person name="Sharon I."/>
            <person name="Castelle C.J."/>
            <person name="Probst A.J."/>
            <person name="Thomas B.C."/>
            <person name="Singh A."/>
            <person name="Wilkins M.J."/>
            <person name="Karaoz U."/>
            <person name="Brodie E.L."/>
            <person name="Williams K.H."/>
            <person name="Hubbard S.S."/>
            <person name="Banfield J.F."/>
        </authorList>
    </citation>
    <scope>NUCLEOTIDE SEQUENCE [LARGE SCALE GENOMIC DNA]</scope>
</reference>
<protein>
    <submittedName>
        <fullName evidence="3">Uncharacterized protein</fullName>
    </submittedName>
</protein>
<evidence type="ECO:0000256" key="2">
    <source>
        <dbReference type="SAM" id="Phobius"/>
    </source>
</evidence>
<sequence length="155" mass="16989">MDPVQILLFIVVTSLTGLLVAVGIQAFLILKDAHSAVQKFNGLLDDARVLTGSVARPIEGLRSFVEGASGIKSAFELVTGLTNPPEVHKNQKLQEPLVLTLDQTPPYAPEPQIYNFETNHLLASNDEPEQEMSTTRSFQSPARRVFHRNGKPLSS</sequence>
<proteinExistence type="predicted"/>
<feature type="region of interest" description="Disordered" evidence="1">
    <location>
        <begin position="126"/>
        <end position="155"/>
    </location>
</feature>
<comment type="caution">
    <text evidence="3">The sequence shown here is derived from an EMBL/GenBank/DDBJ whole genome shotgun (WGS) entry which is preliminary data.</text>
</comment>
<dbReference type="STRING" id="1797516.A3D26_03400"/>
<keyword evidence="2" id="KW-0472">Membrane</keyword>
<organism evidence="3 4">
    <name type="scientific">Candidatus Blackburnbacteria bacterium RIFCSPHIGHO2_02_FULL_44_20</name>
    <dbReference type="NCBI Taxonomy" id="1797516"/>
    <lineage>
        <taxon>Bacteria</taxon>
        <taxon>Candidatus Blackburniibacteriota</taxon>
    </lineage>
</organism>
<dbReference type="EMBL" id="MHBZ01000037">
    <property type="protein sequence ID" value="OGY10319.1"/>
    <property type="molecule type" value="Genomic_DNA"/>
</dbReference>
<accession>A0A1G1V4K9</accession>
<evidence type="ECO:0000313" key="3">
    <source>
        <dbReference type="EMBL" id="OGY10319.1"/>
    </source>
</evidence>
<feature type="compositionally biased region" description="Polar residues" evidence="1">
    <location>
        <begin position="131"/>
        <end position="140"/>
    </location>
</feature>
<evidence type="ECO:0000313" key="4">
    <source>
        <dbReference type="Proteomes" id="UP000178319"/>
    </source>
</evidence>
<feature type="compositionally biased region" description="Basic residues" evidence="1">
    <location>
        <begin position="144"/>
        <end position="155"/>
    </location>
</feature>